<dbReference type="PANTHER" id="PTHR43280">
    <property type="entry name" value="ARAC-FAMILY TRANSCRIPTIONAL REGULATOR"/>
    <property type="match status" value="1"/>
</dbReference>
<feature type="domain" description="HTH araC/xylS-type" evidence="4">
    <location>
        <begin position="28"/>
        <end position="127"/>
    </location>
</feature>
<proteinExistence type="predicted"/>
<dbReference type="PANTHER" id="PTHR43280:SF32">
    <property type="entry name" value="TRANSCRIPTIONAL REGULATORY PROTEIN"/>
    <property type="match status" value="1"/>
</dbReference>
<keyword evidence="2" id="KW-0238">DNA-binding</keyword>
<dbReference type="InterPro" id="IPR018060">
    <property type="entry name" value="HTH_AraC"/>
</dbReference>
<evidence type="ECO:0000313" key="5">
    <source>
        <dbReference type="EMBL" id="MBC8768379.1"/>
    </source>
</evidence>
<reference evidence="5 6" key="1">
    <citation type="submission" date="2020-08" db="EMBL/GenBank/DDBJ databases">
        <title>Arenibacter gaetbuli sp. nov., isolated from a sand dune.</title>
        <authorList>
            <person name="Park S."/>
            <person name="Yoon J.-H."/>
        </authorList>
    </citation>
    <scope>NUCLEOTIDE SEQUENCE [LARGE SCALE GENOMIC DNA]</scope>
    <source>
        <strain evidence="5 6">BSSL-BM3</strain>
    </source>
</reference>
<gene>
    <name evidence="5" type="ORF">H4O18_10270</name>
</gene>
<dbReference type="PROSITE" id="PS01124">
    <property type="entry name" value="HTH_ARAC_FAMILY_2"/>
    <property type="match status" value="1"/>
</dbReference>
<organism evidence="5 6">
    <name type="scientific">Arenibacter arenosicollis</name>
    <dbReference type="NCBI Taxonomy" id="2762274"/>
    <lineage>
        <taxon>Bacteria</taxon>
        <taxon>Pseudomonadati</taxon>
        <taxon>Bacteroidota</taxon>
        <taxon>Flavobacteriia</taxon>
        <taxon>Flavobacteriales</taxon>
        <taxon>Flavobacteriaceae</taxon>
        <taxon>Arenibacter</taxon>
    </lineage>
</organism>
<keyword evidence="3" id="KW-0804">Transcription</keyword>
<evidence type="ECO:0000256" key="3">
    <source>
        <dbReference type="ARBA" id="ARBA00023163"/>
    </source>
</evidence>
<dbReference type="Pfam" id="PF12833">
    <property type="entry name" value="HTH_18"/>
    <property type="match status" value="1"/>
</dbReference>
<accession>A0ABR7QMW8</accession>
<dbReference type="SMART" id="SM00342">
    <property type="entry name" value="HTH_ARAC"/>
    <property type="match status" value="1"/>
</dbReference>
<keyword evidence="6" id="KW-1185">Reference proteome</keyword>
<dbReference type="Gene3D" id="1.10.10.60">
    <property type="entry name" value="Homeodomain-like"/>
    <property type="match status" value="1"/>
</dbReference>
<evidence type="ECO:0000256" key="2">
    <source>
        <dbReference type="ARBA" id="ARBA00023125"/>
    </source>
</evidence>
<dbReference type="Proteomes" id="UP000618952">
    <property type="component" value="Unassembled WGS sequence"/>
</dbReference>
<dbReference type="EMBL" id="JACLHY010000008">
    <property type="protein sequence ID" value="MBC8768379.1"/>
    <property type="molecule type" value="Genomic_DNA"/>
</dbReference>
<comment type="caution">
    <text evidence="5">The sequence shown here is derived from an EMBL/GenBank/DDBJ whole genome shotgun (WGS) entry which is preliminary data.</text>
</comment>
<protein>
    <submittedName>
        <fullName evidence="5">AraC family transcriptional regulator</fullName>
    </submittedName>
</protein>
<evidence type="ECO:0000256" key="1">
    <source>
        <dbReference type="ARBA" id="ARBA00023015"/>
    </source>
</evidence>
<evidence type="ECO:0000313" key="6">
    <source>
        <dbReference type="Proteomes" id="UP000618952"/>
    </source>
</evidence>
<dbReference type="InterPro" id="IPR009057">
    <property type="entry name" value="Homeodomain-like_sf"/>
</dbReference>
<name>A0ABR7QMW8_9FLAO</name>
<keyword evidence="1" id="KW-0805">Transcription regulation</keyword>
<dbReference type="SUPFAM" id="SSF46689">
    <property type="entry name" value="Homeodomain-like"/>
    <property type="match status" value="1"/>
</dbReference>
<sequence length="130" mass="15221">MEFFWNKEQLSGICEISAESVISNLWPYRAVQFNELLESAPKNEVAYYTQLLNTTAQNLNVWCRKEYDKTASEVISGNIVKEAQRLLRYTELTVTEITFKFDFKDVSHIVKYFKRHHGIAPKHYKTGIIP</sequence>
<dbReference type="RefSeq" id="WP_187584183.1">
    <property type="nucleotide sequence ID" value="NZ_JACLHY010000008.1"/>
</dbReference>
<evidence type="ECO:0000259" key="4">
    <source>
        <dbReference type="PROSITE" id="PS01124"/>
    </source>
</evidence>